<evidence type="ECO:0000313" key="4">
    <source>
        <dbReference type="EMBL" id="JAB60887.1"/>
    </source>
</evidence>
<reference evidence="4" key="1">
    <citation type="submission" date="2013-07" db="EMBL/GenBank/DDBJ databases">
        <title>Midgut Transcriptome Profiling of Anoplphora glabripennis, a Lignocellulose Degrading, Wood-Boring Cerambycid.</title>
        <authorList>
            <person name="Scully E.D."/>
            <person name="Hoover K."/>
            <person name="Carlson J.E."/>
            <person name="Tien M."/>
            <person name="Geib S.M."/>
        </authorList>
    </citation>
    <scope>NUCLEOTIDE SEQUENCE</scope>
</reference>
<evidence type="ECO:0000256" key="1">
    <source>
        <dbReference type="ARBA" id="ARBA00023054"/>
    </source>
</evidence>
<sequence>MIPDTLRNSGHHTTPPLLTDDDGLIIPRKPANPVRDNPERQNLHKELLFNQKIGKNVLNQKTELQRALQRQKENLAKKQLENHIAAQAPELEKVIADRAKRLQHPNGEKK</sequence>
<dbReference type="Pfam" id="PF06625">
    <property type="entry name" value="DUF1151"/>
    <property type="match status" value="1"/>
</dbReference>
<evidence type="ECO:0000256" key="2">
    <source>
        <dbReference type="SAM" id="Coils"/>
    </source>
</evidence>
<accession>V5GGV3</accession>
<dbReference type="OrthoDB" id="5963205at2759"/>
<evidence type="ECO:0000256" key="3">
    <source>
        <dbReference type="SAM" id="MobiDB-lite"/>
    </source>
</evidence>
<dbReference type="EMBL" id="GALX01007579">
    <property type="protein sequence ID" value="JAB60887.1"/>
    <property type="molecule type" value="Transcribed_RNA"/>
</dbReference>
<feature type="compositionally biased region" description="Polar residues" evidence="3">
    <location>
        <begin position="1"/>
        <end position="12"/>
    </location>
</feature>
<dbReference type="AlphaFoldDB" id="V5GGV3"/>
<gene>
    <name evidence="4" type="primary">F107B</name>
</gene>
<dbReference type="PANTHER" id="PTHR16768:SF5">
    <property type="entry name" value="FI14214P"/>
    <property type="match status" value="1"/>
</dbReference>
<organism evidence="4">
    <name type="scientific">Anoplophora glabripennis</name>
    <name type="common">Asian longhorn beetle</name>
    <name type="synonym">Anoplophora nobilis</name>
    <dbReference type="NCBI Taxonomy" id="217634"/>
    <lineage>
        <taxon>Eukaryota</taxon>
        <taxon>Metazoa</taxon>
        <taxon>Ecdysozoa</taxon>
        <taxon>Arthropoda</taxon>
        <taxon>Hexapoda</taxon>
        <taxon>Insecta</taxon>
        <taxon>Pterygota</taxon>
        <taxon>Neoptera</taxon>
        <taxon>Endopterygota</taxon>
        <taxon>Coleoptera</taxon>
        <taxon>Polyphaga</taxon>
        <taxon>Cucujiformia</taxon>
        <taxon>Chrysomeloidea</taxon>
        <taxon>Cerambycidae</taxon>
        <taxon>Lamiinae</taxon>
        <taxon>Lamiini</taxon>
        <taxon>Anoplophora</taxon>
    </lineage>
</organism>
<name>V5GGV3_ANOGL</name>
<keyword evidence="1 2" id="KW-0175">Coiled coil</keyword>
<dbReference type="PANTHER" id="PTHR16768">
    <property type="entry name" value="DOWN REGULATED IN RENAL CARCINOMA 1/TU3A"/>
    <property type="match status" value="1"/>
</dbReference>
<evidence type="ECO:0008006" key="5">
    <source>
        <dbReference type="Google" id="ProtNLM"/>
    </source>
</evidence>
<proteinExistence type="predicted"/>
<protein>
    <recommendedName>
        <fullName evidence="5">Protein FAM107B</fullName>
    </recommendedName>
</protein>
<feature type="coiled-coil region" evidence="2">
    <location>
        <begin position="54"/>
        <end position="81"/>
    </location>
</feature>
<feature type="region of interest" description="Disordered" evidence="3">
    <location>
        <begin position="1"/>
        <end position="40"/>
    </location>
</feature>
<dbReference type="InterPro" id="IPR009533">
    <property type="entry name" value="FAM107"/>
</dbReference>